<evidence type="ECO:0000313" key="4">
    <source>
        <dbReference type="Proteomes" id="UP001164305"/>
    </source>
</evidence>
<dbReference type="Pfam" id="PF01370">
    <property type="entry name" value="Epimerase"/>
    <property type="match status" value="1"/>
</dbReference>
<dbReference type="EMBL" id="CP107020">
    <property type="protein sequence ID" value="UYG16007.1"/>
    <property type="molecule type" value="Genomic_DNA"/>
</dbReference>
<dbReference type="SUPFAM" id="SSF51735">
    <property type="entry name" value="NAD(P)-binding Rossmann-fold domains"/>
    <property type="match status" value="1"/>
</dbReference>
<evidence type="ECO:0000259" key="2">
    <source>
        <dbReference type="Pfam" id="PF01370"/>
    </source>
</evidence>
<dbReference type="InterPro" id="IPR036291">
    <property type="entry name" value="NAD(P)-bd_dom_sf"/>
</dbReference>
<reference evidence="3" key="1">
    <citation type="submission" date="2022-10" db="EMBL/GenBank/DDBJ databases">
        <title>Whole-Genome Sequencing of Brachybacterium huguangmaarense BRM-3, Isolated from Betula schmidtii.</title>
        <authorList>
            <person name="Haam D."/>
        </authorList>
    </citation>
    <scope>NUCLEOTIDE SEQUENCE</scope>
    <source>
        <strain evidence="3">BRM-3</strain>
    </source>
</reference>
<protein>
    <submittedName>
        <fullName evidence="3">NAD-dependent epimerase/dehydratase family protein</fullName>
    </submittedName>
</protein>
<dbReference type="RefSeq" id="WP_263593220.1">
    <property type="nucleotide sequence ID" value="NZ_CP107020.1"/>
</dbReference>
<dbReference type="Gene3D" id="3.40.50.720">
    <property type="entry name" value="NAD(P)-binding Rossmann-like Domain"/>
    <property type="match status" value="1"/>
</dbReference>
<dbReference type="InterPro" id="IPR001509">
    <property type="entry name" value="Epimerase_deHydtase"/>
</dbReference>
<gene>
    <name evidence="3" type="ORF">BRM3_10220</name>
</gene>
<dbReference type="PANTHER" id="PTHR48079">
    <property type="entry name" value="PROTEIN YEEZ"/>
    <property type="match status" value="1"/>
</dbReference>
<evidence type="ECO:0000313" key="3">
    <source>
        <dbReference type="EMBL" id="UYG16007.1"/>
    </source>
</evidence>
<dbReference type="InterPro" id="IPR051783">
    <property type="entry name" value="NAD(P)-dependent_oxidoreduct"/>
</dbReference>
<organism evidence="3 4">
    <name type="scientific">Brachybacterium huguangmaarense</name>
    <dbReference type="NCBI Taxonomy" id="1652028"/>
    <lineage>
        <taxon>Bacteria</taxon>
        <taxon>Bacillati</taxon>
        <taxon>Actinomycetota</taxon>
        <taxon>Actinomycetes</taxon>
        <taxon>Micrococcales</taxon>
        <taxon>Dermabacteraceae</taxon>
        <taxon>Brachybacterium</taxon>
    </lineage>
</organism>
<accession>A0ABY6FYR6</accession>
<feature type="region of interest" description="Disordered" evidence="1">
    <location>
        <begin position="305"/>
        <end position="324"/>
    </location>
</feature>
<sequence length="324" mass="34975">MDLLLFGGTGFLGRALARAALDRGIHVVCVCRGTSPLPAGVEHLAADRQDDRALAMLGERRVDAAIDLTSHPGQVRRALRDTAAAHWTYISSVNVYRDFDVPDQREDAPVREPLAGEDLTDMELYGDAKVACEDAVREHAEAWAVIRPGLIGGPGDRSGRSGYYPWRFAHPTGPDVLVPDAPGAGVHLIDVRDLAAWIVTCAQRRITGVFNASGASTTFEHLLAASRRAAGTPATVTTRPVDPALLAREHVVPWAGPRSLPLWIDAPGYEHFGSVDSGAARAAGLTRRPLEQTLADVLAWEEERGRHEGAGLTDEEERQLRTSL</sequence>
<feature type="domain" description="NAD-dependent epimerase/dehydratase" evidence="2">
    <location>
        <begin position="4"/>
        <end position="204"/>
    </location>
</feature>
<dbReference type="Proteomes" id="UP001164305">
    <property type="component" value="Chromosome"/>
</dbReference>
<name>A0ABY6FYR6_9MICO</name>
<dbReference type="PANTHER" id="PTHR48079:SF6">
    <property type="entry name" value="NAD(P)-BINDING DOMAIN-CONTAINING PROTEIN-RELATED"/>
    <property type="match status" value="1"/>
</dbReference>
<proteinExistence type="predicted"/>
<evidence type="ECO:0000256" key="1">
    <source>
        <dbReference type="SAM" id="MobiDB-lite"/>
    </source>
</evidence>
<keyword evidence="4" id="KW-1185">Reference proteome</keyword>